<feature type="region of interest" description="Disordered" evidence="1">
    <location>
        <begin position="423"/>
        <end position="468"/>
    </location>
</feature>
<proteinExistence type="predicted"/>
<dbReference type="PANTHER" id="PTHR33481">
    <property type="entry name" value="REVERSE TRANSCRIPTASE"/>
    <property type="match status" value="1"/>
</dbReference>
<evidence type="ECO:0000256" key="1">
    <source>
        <dbReference type="SAM" id="MobiDB-lite"/>
    </source>
</evidence>
<accession>A0A922NLI2</accession>
<evidence type="ECO:0000259" key="2">
    <source>
        <dbReference type="PROSITE" id="PS50878"/>
    </source>
</evidence>
<evidence type="ECO:0000313" key="4">
    <source>
        <dbReference type="Proteomes" id="UP000249757"/>
    </source>
</evidence>
<comment type="caution">
    <text evidence="3">The sequence shown here is derived from an EMBL/GenBank/DDBJ whole genome shotgun (WGS) entry which is preliminary data.</text>
</comment>
<sequence>MFESVICKMLTAIAIKHNMIPETQMAFAGRTTGDALLYAETIIHAAWFKRKMVTLLGLDMSKAYDRVNRTRLLQILHEKSVPKGLIVLIRSFLSDRTTTIRMPGRSSKRRYAVNLGIPQGSPLSPLLFLFYTAPLLEKLAEPRNGKGSRFHVAFSDDLTIMEVSDTAVNNCIRLSADYDICEQWAKDHNMEFNTKKFDCMHFSTVPSEANSRKYPVIPGFVPGDQFGVEFKFLGVMLDPKLNWGPHMAHIQQKKQPMLSVKDLVSIKLKQMANEKADAEVKALWVAKCATYTYRVRTTYTELWGTDVFAVHKGLTRVEAINLVRLKIETVRVAAYMFRICSTTYHPGCPCGALWQTVYHLFTRCPHLSAARRQIIEDTGHDFYRWLTHDGAIAAKWATNYLGLVVTDWMLHYLSALDPDADPVQLPSEHDADSAAKPTLGRKRRHPQRVSPPLPSSRHHHIERSRAAQARLQRCALQKTPRTHDTPAAHDPRRYLIPVSPLPHNIAERLTDCDTTDCGTAECLTRSASSSRPCAAYASLSRNPPAPPRIPPYVLPVPFPVPSAGPASYAVLRRSCAAATETTRWSPSACLNQSVHNTTTPSPSPLRTLVLDDLQAYPKQFHSFDVADSSSRSDFDSLLGFFPHAGIDFVFPNASGGLVPFCVENPQLRVERRNVAEWICETKYLRAMGMLPDSFSLVLHGPSKEASQQLCDAMIRVAIWHDGAEELARREGEELQCWRDGIAEDFVDLMKSMIRGDVPARFGADMGEVWNIEEILRDHQGEWPASVSQVFALSNFEEPDGGWEAARAGYFEEVEWLDRMEGWNLMVAENQPDDSDA</sequence>
<protein>
    <submittedName>
        <fullName evidence="3">Pol protein</fullName>
    </submittedName>
</protein>
<feature type="domain" description="Reverse transcriptase" evidence="2">
    <location>
        <begin position="1"/>
        <end position="237"/>
    </location>
</feature>
<gene>
    <name evidence="3" type="ORF">Ptr86124_004718</name>
</gene>
<dbReference type="Proteomes" id="UP000249757">
    <property type="component" value="Unassembled WGS sequence"/>
</dbReference>
<evidence type="ECO:0000313" key="3">
    <source>
        <dbReference type="EMBL" id="KAI1516181.1"/>
    </source>
</evidence>
<dbReference type="AlphaFoldDB" id="A0A922NLI2"/>
<dbReference type="PANTHER" id="PTHR33481:SF1">
    <property type="entry name" value="ENDONUCLEASE_EXONUCLEASE_PHOSPHATASE DOMAIN-CONTAINING PROTEIN-RELATED"/>
    <property type="match status" value="1"/>
</dbReference>
<dbReference type="SUPFAM" id="SSF56672">
    <property type="entry name" value="DNA/RNA polymerases"/>
    <property type="match status" value="1"/>
</dbReference>
<dbReference type="InterPro" id="IPR000477">
    <property type="entry name" value="RT_dom"/>
</dbReference>
<dbReference type="CDD" id="cd01650">
    <property type="entry name" value="RT_nLTR_like"/>
    <property type="match status" value="1"/>
</dbReference>
<dbReference type="Pfam" id="PF00078">
    <property type="entry name" value="RVT_1"/>
    <property type="match status" value="1"/>
</dbReference>
<reference evidence="4" key="1">
    <citation type="journal article" date="2022" name="Microb. Genom.">
        <title>A global pangenome for the wheat fungal pathogen Pyrenophora tritici-repentis and prediction of effector protein structural homology.</title>
        <authorList>
            <person name="Moolhuijzen P.M."/>
            <person name="See P.T."/>
            <person name="Shi G."/>
            <person name="Powell H.R."/>
            <person name="Cockram J."/>
            <person name="Jorgensen L.N."/>
            <person name="Benslimane H."/>
            <person name="Strelkov S.E."/>
            <person name="Turner J."/>
            <person name="Liu Z."/>
            <person name="Moffat C.S."/>
        </authorList>
    </citation>
    <scope>NUCLEOTIDE SEQUENCE [LARGE SCALE GENOMIC DNA]</scope>
</reference>
<keyword evidence="4" id="KW-1185">Reference proteome</keyword>
<name>A0A922NLI2_9PLEO</name>
<dbReference type="EMBL" id="NRDI02000005">
    <property type="protein sequence ID" value="KAI1516181.1"/>
    <property type="molecule type" value="Genomic_DNA"/>
</dbReference>
<dbReference type="PROSITE" id="PS50878">
    <property type="entry name" value="RT_POL"/>
    <property type="match status" value="1"/>
</dbReference>
<dbReference type="InterPro" id="IPR043502">
    <property type="entry name" value="DNA/RNA_pol_sf"/>
</dbReference>
<organism evidence="3 4">
    <name type="scientific">Pyrenophora tritici-repentis</name>
    <dbReference type="NCBI Taxonomy" id="45151"/>
    <lineage>
        <taxon>Eukaryota</taxon>
        <taxon>Fungi</taxon>
        <taxon>Dikarya</taxon>
        <taxon>Ascomycota</taxon>
        <taxon>Pezizomycotina</taxon>
        <taxon>Dothideomycetes</taxon>
        <taxon>Pleosporomycetidae</taxon>
        <taxon>Pleosporales</taxon>
        <taxon>Pleosporineae</taxon>
        <taxon>Pleosporaceae</taxon>
        <taxon>Pyrenophora</taxon>
    </lineage>
</organism>